<dbReference type="VEuPathDB" id="FungiDB:ASPCADRAFT_127613"/>
<proteinExistence type="predicted"/>
<feature type="chain" id="PRO_5012819853" evidence="2">
    <location>
        <begin position="19"/>
        <end position="281"/>
    </location>
</feature>
<keyword evidence="1" id="KW-1133">Transmembrane helix</keyword>
<name>A0A1R3RX23_ASPC5</name>
<feature type="transmembrane region" description="Helical" evidence="1">
    <location>
        <begin position="186"/>
        <end position="208"/>
    </location>
</feature>
<keyword evidence="2" id="KW-0732">Signal</keyword>
<dbReference type="OMA" id="CLNVAIQ"/>
<dbReference type="OrthoDB" id="5215637at2759"/>
<feature type="signal peptide" evidence="2">
    <location>
        <begin position="1"/>
        <end position="18"/>
    </location>
</feature>
<gene>
    <name evidence="3" type="ORF">ASPCADRAFT_127613</name>
</gene>
<evidence type="ECO:0000256" key="2">
    <source>
        <dbReference type="SAM" id="SignalP"/>
    </source>
</evidence>
<organism evidence="3 4">
    <name type="scientific">Aspergillus carbonarius (strain ITEM 5010)</name>
    <dbReference type="NCBI Taxonomy" id="602072"/>
    <lineage>
        <taxon>Eukaryota</taxon>
        <taxon>Fungi</taxon>
        <taxon>Dikarya</taxon>
        <taxon>Ascomycota</taxon>
        <taxon>Pezizomycotina</taxon>
        <taxon>Eurotiomycetes</taxon>
        <taxon>Eurotiomycetidae</taxon>
        <taxon>Eurotiales</taxon>
        <taxon>Aspergillaceae</taxon>
        <taxon>Aspergillus</taxon>
        <taxon>Aspergillus subgen. Circumdati</taxon>
    </lineage>
</organism>
<evidence type="ECO:0000313" key="3">
    <source>
        <dbReference type="EMBL" id="OOF99039.1"/>
    </source>
</evidence>
<accession>A0A1R3RX23</accession>
<keyword evidence="4" id="KW-1185">Reference proteome</keyword>
<dbReference type="EMBL" id="KV907495">
    <property type="protein sequence ID" value="OOF99039.1"/>
    <property type="molecule type" value="Genomic_DNA"/>
</dbReference>
<protein>
    <submittedName>
        <fullName evidence="3">Uncharacterized protein</fullName>
    </submittedName>
</protein>
<dbReference type="AlphaFoldDB" id="A0A1R3RX23"/>
<evidence type="ECO:0000313" key="4">
    <source>
        <dbReference type="Proteomes" id="UP000188318"/>
    </source>
</evidence>
<sequence length="281" mass="28754">MILLTTLLLTLLISLTTARTCYHPDKSIAASNVPCTSDSTSFCCDSGAICMTNGYCIGVGSQPYLLFRGACTDQDWGDDCPSHCANKNPTGGAPIIGIGSDSSGNAQYCCGFQVKNNGSSECVDGDTAFTLDDGEMILGRAALENVTSTSSSSSTSTRTMSTATVVETTCSASNNEPHCGTSNATAVGAGVGVPLGVLAVSAVVWALWERGRRRAAVVAAVATSASGCGGYLTEHQKGVGVMQTGHGWFSGTMEAAPLAELGHGNRGEVQEMMGSGGYRDS</sequence>
<dbReference type="Proteomes" id="UP000188318">
    <property type="component" value="Unassembled WGS sequence"/>
</dbReference>
<reference evidence="4" key="1">
    <citation type="journal article" date="2017" name="Genome Biol.">
        <title>Comparative genomics reveals high biological diversity and specific adaptations in the industrially and medically important fungal genus Aspergillus.</title>
        <authorList>
            <person name="de Vries R.P."/>
            <person name="Riley R."/>
            <person name="Wiebenga A."/>
            <person name="Aguilar-Osorio G."/>
            <person name="Amillis S."/>
            <person name="Uchima C.A."/>
            <person name="Anderluh G."/>
            <person name="Asadollahi M."/>
            <person name="Askin M."/>
            <person name="Barry K."/>
            <person name="Battaglia E."/>
            <person name="Bayram O."/>
            <person name="Benocci T."/>
            <person name="Braus-Stromeyer S.A."/>
            <person name="Caldana C."/>
            <person name="Canovas D."/>
            <person name="Cerqueira G.C."/>
            <person name="Chen F."/>
            <person name="Chen W."/>
            <person name="Choi C."/>
            <person name="Clum A."/>
            <person name="Dos Santos R.A."/>
            <person name="Damasio A.R."/>
            <person name="Diallinas G."/>
            <person name="Emri T."/>
            <person name="Fekete E."/>
            <person name="Flipphi M."/>
            <person name="Freyberg S."/>
            <person name="Gallo A."/>
            <person name="Gournas C."/>
            <person name="Habgood R."/>
            <person name="Hainaut M."/>
            <person name="Harispe M.L."/>
            <person name="Henrissat B."/>
            <person name="Hilden K.S."/>
            <person name="Hope R."/>
            <person name="Hossain A."/>
            <person name="Karabika E."/>
            <person name="Karaffa L."/>
            <person name="Karanyi Z."/>
            <person name="Krasevec N."/>
            <person name="Kuo A."/>
            <person name="Kusch H."/>
            <person name="LaButti K."/>
            <person name="Lagendijk E.L."/>
            <person name="Lapidus A."/>
            <person name="Levasseur A."/>
            <person name="Lindquist E."/>
            <person name="Lipzen A."/>
            <person name="Logrieco A.F."/>
            <person name="MacCabe A."/>
            <person name="Maekelae M.R."/>
            <person name="Malavazi I."/>
            <person name="Melin P."/>
            <person name="Meyer V."/>
            <person name="Mielnichuk N."/>
            <person name="Miskei M."/>
            <person name="Molnar A.P."/>
            <person name="Mule G."/>
            <person name="Ngan C.Y."/>
            <person name="Orejas M."/>
            <person name="Orosz E."/>
            <person name="Ouedraogo J.P."/>
            <person name="Overkamp K.M."/>
            <person name="Park H.-S."/>
            <person name="Perrone G."/>
            <person name="Piumi F."/>
            <person name="Punt P.J."/>
            <person name="Ram A.F."/>
            <person name="Ramon A."/>
            <person name="Rauscher S."/>
            <person name="Record E."/>
            <person name="Riano-Pachon D.M."/>
            <person name="Robert V."/>
            <person name="Roehrig J."/>
            <person name="Ruller R."/>
            <person name="Salamov A."/>
            <person name="Salih N.S."/>
            <person name="Samson R.A."/>
            <person name="Sandor E."/>
            <person name="Sanguinetti M."/>
            <person name="Schuetze T."/>
            <person name="Sepcic K."/>
            <person name="Shelest E."/>
            <person name="Sherlock G."/>
            <person name="Sophianopoulou V."/>
            <person name="Squina F.M."/>
            <person name="Sun H."/>
            <person name="Susca A."/>
            <person name="Todd R.B."/>
            <person name="Tsang A."/>
            <person name="Unkles S.E."/>
            <person name="van de Wiele N."/>
            <person name="van Rossen-Uffink D."/>
            <person name="Oliveira J.V."/>
            <person name="Vesth T.C."/>
            <person name="Visser J."/>
            <person name="Yu J.-H."/>
            <person name="Zhou M."/>
            <person name="Andersen M.R."/>
            <person name="Archer D.B."/>
            <person name="Baker S.E."/>
            <person name="Benoit I."/>
            <person name="Brakhage A.A."/>
            <person name="Braus G.H."/>
            <person name="Fischer R."/>
            <person name="Frisvad J.C."/>
            <person name="Goldman G.H."/>
            <person name="Houbraken J."/>
            <person name="Oakley B."/>
            <person name="Pocsi I."/>
            <person name="Scazzocchio C."/>
            <person name="Seiboth B."/>
            <person name="vanKuyk P.A."/>
            <person name="Wortman J."/>
            <person name="Dyer P.S."/>
            <person name="Grigoriev I.V."/>
        </authorList>
    </citation>
    <scope>NUCLEOTIDE SEQUENCE [LARGE SCALE GENOMIC DNA]</scope>
    <source>
        <strain evidence="4">ITEM 5010</strain>
    </source>
</reference>
<keyword evidence="1" id="KW-0812">Transmembrane</keyword>
<dbReference type="STRING" id="602072.A0A1R3RX23"/>
<evidence type="ECO:0000256" key="1">
    <source>
        <dbReference type="SAM" id="Phobius"/>
    </source>
</evidence>
<keyword evidence="1" id="KW-0472">Membrane</keyword>